<accession>A0AAN7HZ20</accession>
<feature type="region of interest" description="Disordered" evidence="1">
    <location>
        <begin position="124"/>
        <end position="149"/>
    </location>
</feature>
<organism evidence="2 3">
    <name type="scientific">Mucor velutinosus</name>
    <dbReference type="NCBI Taxonomy" id="708070"/>
    <lineage>
        <taxon>Eukaryota</taxon>
        <taxon>Fungi</taxon>
        <taxon>Fungi incertae sedis</taxon>
        <taxon>Mucoromycota</taxon>
        <taxon>Mucoromycotina</taxon>
        <taxon>Mucoromycetes</taxon>
        <taxon>Mucorales</taxon>
        <taxon>Mucorineae</taxon>
        <taxon>Mucoraceae</taxon>
        <taxon>Mucor</taxon>
    </lineage>
</organism>
<evidence type="ECO:0000313" key="3">
    <source>
        <dbReference type="Proteomes" id="UP001304243"/>
    </source>
</evidence>
<dbReference type="EMBL" id="JASEJX010000021">
    <property type="protein sequence ID" value="KAK4512947.1"/>
    <property type="molecule type" value="Genomic_DNA"/>
</dbReference>
<dbReference type="GeneID" id="89947360"/>
<gene>
    <name evidence="2" type="ORF">ATC70_003658</name>
</gene>
<dbReference type="RefSeq" id="XP_064679613.1">
    <property type="nucleotide sequence ID" value="XM_064823013.1"/>
</dbReference>
<protein>
    <submittedName>
        <fullName evidence="2">Uncharacterized protein</fullName>
    </submittedName>
</protein>
<comment type="caution">
    <text evidence="2">The sequence shown here is derived from an EMBL/GenBank/DDBJ whole genome shotgun (WGS) entry which is preliminary data.</text>
</comment>
<evidence type="ECO:0000313" key="2">
    <source>
        <dbReference type="EMBL" id="KAK4512947.1"/>
    </source>
</evidence>
<reference evidence="2 3" key="1">
    <citation type="submission" date="2022-11" db="EMBL/GenBank/DDBJ databases">
        <title>Mucor velutinosus strain NIH1002 WGS.</title>
        <authorList>
            <person name="Subramanian P."/>
            <person name="Mullikin J.C."/>
            <person name="Segre J.A."/>
            <person name="Zelazny A.M."/>
        </authorList>
    </citation>
    <scope>NUCLEOTIDE SEQUENCE [LARGE SCALE GENOMIC DNA]</scope>
    <source>
        <strain evidence="2 3">NIH1002</strain>
    </source>
</reference>
<keyword evidence="3" id="KW-1185">Reference proteome</keyword>
<dbReference type="AlphaFoldDB" id="A0AAN7HZ20"/>
<name>A0AAN7HZ20_9FUNG</name>
<dbReference type="Proteomes" id="UP001304243">
    <property type="component" value="Unassembled WGS sequence"/>
</dbReference>
<sequence length="522" mass="60080">MTINLTLNLSEDEERICGIVDEYLKQHAISEWKYEAALKILIDLNLIVEPTDNNMKKLGEIYLKECLSNYQDRIANCSVEEKEKIESLQHAIHHICISTPIKKLLHVGKYSQQILDEAVINKASKSQQNEEDQQRQGVSQAPSTHFHTTMSPNERMAFFCDKFGTDGYLDLMTDKIANRYKKKLKETANSLELKLQPMIAKNERDMLIKIAECKNGVDIENLLTSFYAQRDMDPMCRYIRLAFSTMAELWSSRLLLKTNNNESWFRAHVYSAVFDNAFIYDDKFTSKRADCYSNITKEFKDIDNQRVDFILRNINDDNDYLSAEEKPGLKGVKSDMKKGKTLQKTILRKWTGHLGSVEIMKQLEAITCQWQALKFTIYGTRHVSENHLVTYTKGTFSVPKDENHAASFANVLAAVLSLRRLVYLNYAKLNTILEAKYAHQLDTMHFSSDSELNFCSDSTEGLQQQEILATDGDEFNSVIDAELESQILQSLSKITVEEDVISFKDWEELILLRTSRKRKASS</sequence>
<evidence type="ECO:0000256" key="1">
    <source>
        <dbReference type="SAM" id="MobiDB-lite"/>
    </source>
</evidence>
<proteinExistence type="predicted"/>
<feature type="compositionally biased region" description="Polar residues" evidence="1">
    <location>
        <begin position="135"/>
        <end position="149"/>
    </location>
</feature>